<sequence length="534" mass="64202">MPMVLSGDEWGRITKWTKKPSVQVEVAQRSEHIRSLDERSRAISRKWPDSIENIAKQHEEMRLERKAAEEEANAEFYRDYVKRRRQEQEQLMESARDTFFKTKDAPKLLVSAVIETATLKERQEQIQFLNQLRQETRERKKRDDNTAIEHSRAFHKFHVEKARRRREANKAYQEELLQQLSKLIVDYFKEKSDWIHETSERQRREYEDELNNQKVDSMRAAEEIEIIEKFERDLRVKEKRRILADAEQSLKDTEERRRARAAQQRLEDQITEVLTKSKQIINAKRRETEREIQEEKLRVLEGISRSLKTGEDARDAQEQANLAKAIREKQEADDARLAADRRKKEDNKAARIAVHEQYLKEEAKRQLDFENMKTWEMMNRFKNAELYREYKEDLLKEKKRKAQEYRAEILEQQRERKEKEDKERADRQHFYGELAEQRLRREDDQGLRYGAALLEEARAHTPEHPIHRAIDRYCKKYRLYPMPPLPKPLQRSFPHYKPVDKSRPDPPHQPVQIHLTNIESVFLAYGTLCEGIHD</sequence>
<comment type="caution">
    <text evidence="3">The sequence shown here is derived from an EMBL/GenBank/DDBJ whole genome shotgun (WGS) entry which is preliminary data.</text>
</comment>
<keyword evidence="1" id="KW-0175">Coiled coil</keyword>
<organism evidence="3 4">
    <name type="scientific">Eumeta variegata</name>
    <name type="common">Bagworm moth</name>
    <name type="synonym">Eumeta japonica</name>
    <dbReference type="NCBI Taxonomy" id="151549"/>
    <lineage>
        <taxon>Eukaryota</taxon>
        <taxon>Metazoa</taxon>
        <taxon>Ecdysozoa</taxon>
        <taxon>Arthropoda</taxon>
        <taxon>Hexapoda</taxon>
        <taxon>Insecta</taxon>
        <taxon>Pterygota</taxon>
        <taxon>Neoptera</taxon>
        <taxon>Endopterygota</taxon>
        <taxon>Lepidoptera</taxon>
        <taxon>Glossata</taxon>
        <taxon>Ditrysia</taxon>
        <taxon>Tineoidea</taxon>
        <taxon>Psychidae</taxon>
        <taxon>Oiketicinae</taxon>
        <taxon>Eumeta</taxon>
    </lineage>
</organism>
<evidence type="ECO:0000256" key="1">
    <source>
        <dbReference type="SAM" id="Coils"/>
    </source>
</evidence>
<accession>A0A4C1UWC7</accession>
<protein>
    <recommendedName>
        <fullName evidence="5">Trichohyalin-plectin-homology domain-containing protein</fullName>
    </recommendedName>
</protein>
<gene>
    <name evidence="3" type="ORF">EVAR_94947_1</name>
</gene>
<evidence type="ECO:0000313" key="3">
    <source>
        <dbReference type="EMBL" id="GBP30104.1"/>
    </source>
</evidence>
<evidence type="ECO:0008006" key="5">
    <source>
        <dbReference type="Google" id="ProtNLM"/>
    </source>
</evidence>
<reference evidence="3 4" key="1">
    <citation type="journal article" date="2019" name="Commun. Biol.">
        <title>The bagworm genome reveals a unique fibroin gene that provides high tensile strength.</title>
        <authorList>
            <person name="Kono N."/>
            <person name="Nakamura H."/>
            <person name="Ohtoshi R."/>
            <person name="Tomita M."/>
            <person name="Numata K."/>
            <person name="Arakawa K."/>
        </authorList>
    </citation>
    <scope>NUCLEOTIDE SEQUENCE [LARGE SCALE GENOMIC DNA]</scope>
</reference>
<feature type="coiled-coil region" evidence="1">
    <location>
        <begin position="388"/>
        <end position="422"/>
    </location>
</feature>
<dbReference type="PANTHER" id="PTHR28663">
    <property type="entry name" value="COILED-COIL DOMAIN-CONTAINING PROTEIN 173"/>
    <property type="match status" value="1"/>
</dbReference>
<dbReference type="OrthoDB" id="331765at2759"/>
<proteinExistence type="predicted"/>
<dbReference type="STRING" id="151549.A0A4C1UWC7"/>
<dbReference type="AlphaFoldDB" id="A0A4C1UWC7"/>
<dbReference type="PANTHER" id="PTHR28663:SF1">
    <property type="entry name" value="CILIA- AND FLAGELLA- ASSOCIATED PROTEIN 210"/>
    <property type="match status" value="1"/>
</dbReference>
<name>A0A4C1UWC7_EUMVA</name>
<dbReference type="EMBL" id="BGZK01000229">
    <property type="protein sequence ID" value="GBP30104.1"/>
    <property type="molecule type" value="Genomic_DNA"/>
</dbReference>
<evidence type="ECO:0000313" key="4">
    <source>
        <dbReference type="Proteomes" id="UP000299102"/>
    </source>
</evidence>
<dbReference type="InterPro" id="IPR039986">
    <property type="entry name" value="CFAP210"/>
</dbReference>
<feature type="region of interest" description="Disordered" evidence="2">
    <location>
        <begin position="327"/>
        <end position="348"/>
    </location>
</feature>
<dbReference type="GO" id="GO:0005879">
    <property type="term" value="C:axonemal microtubule"/>
    <property type="evidence" value="ECO:0007669"/>
    <property type="project" value="TreeGrafter"/>
</dbReference>
<dbReference type="Proteomes" id="UP000299102">
    <property type="component" value="Unassembled WGS sequence"/>
</dbReference>
<keyword evidence="4" id="KW-1185">Reference proteome</keyword>
<evidence type="ECO:0000256" key="2">
    <source>
        <dbReference type="SAM" id="MobiDB-lite"/>
    </source>
</evidence>